<feature type="region of interest" description="Disordered" evidence="1">
    <location>
        <begin position="529"/>
        <end position="597"/>
    </location>
</feature>
<proteinExistence type="predicted"/>
<reference evidence="3" key="1">
    <citation type="journal article" date="2015" name="BMC Genomics">
        <title>Diversity of the cell-wall associated genomic island of the archaeon Haloquadratum walsbyi.</title>
        <authorList>
            <person name="Martin-Cuadrado A.B."/>
            <person name="Pasic L."/>
            <person name="Rodriguez-Valera F."/>
        </authorList>
    </citation>
    <scope>NUCLEOTIDE SEQUENCE</scope>
</reference>
<feature type="compositionally biased region" description="Low complexity" evidence="1">
    <location>
        <begin position="156"/>
        <end position="181"/>
    </location>
</feature>
<sequence>MSHSEGQNRSLALMLIVISLITTGLLLTPLIAVATPTPTQTPTSTTSSTSSSSPESTTEPTITLAVNGGSLSSSESITVGSSPDLALSVSVNGSEELTAVRVAVDNETRRIYNTSTLNQTLTRELDIPLRNGAHTIDIKTTTQRRSPSTERTHTNNTSTETALKTATSTATVTSTSNDNAAGQATATPTSSPTDDAHETQNSSIQTYVDSFTIIVDTAAPLVQYTSPFESSAAAPPPDRPTVTNSTVMLAGTFQDRSAVTAVQITHIYEYDFAGRSQSTRSVYRFSPTNGSFTRPLVLGVGENEITAEYTDRFGNIRRHEITIRLIDISAPQITLDRPIPSRVGYETLQIRGSVTDGVKLNRIDFLTPSGGTKRLLIQQGPEPTRERRSVSVSETVQLSPGRNYIQIDATDVSGNAREREATVFYDESIAPKISIESIAVSDSASRSPTVRATGRITREDIVDARIEIRNVEPENNESLIIQRSLTSTATNSNSNSNSTTHPETTQRRIQFDEELPLRNVTDPVLLRISASDTENDTESVTRQLSSITPSTERDSEDIDSPSSAMTTNTTPSSTALSTESTASPPSSSPSSSTSTPLGVTPIIGAICVIVFMSILLTRINR</sequence>
<dbReference type="InterPro" id="IPR013783">
    <property type="entry name" value="Ig-like_fold"/>
</dbReference>
<feature type="region of interest" description="Disordered" evidence="1">
    <location>
        <begin position="35"/>
        <end position="61"/>
    </location>
</feature>
<feature type="transmembrane region" description="Helical" evidence="2">
    <location>
        <begin position="12"/>
        <end position="34"/>
    </location>
</feature>
<feature type="compositionally biased region" description="Polar residues" evidence="1">
    <location>
        <begin position="182"/>
        <end position="201"/>
    </location>
</feature>
<protein>
    <submittedName>
        <fullName evidence="3">Uncharacterized protein</fullName>
    </submittedName>
</protein>
<feature type="compositionally biased region" description="Low complexity" evidence="1">
    <location>
        <begin position="486"/>
        <end position="500"/>
    </location>
</feature>
<keyword evidence="2" id="KW-0812">Transmembrane</keyword>
<feature type="compositionally biased region" description="Low complexity" evidence="1">
    <location>
        <begin position="569"/>
        <end position="597"/>
    </location>
</feature>
<name>A0A0K1YBK0_9EURY</name>
<keyword evidence="2" id="KW-1133">Transmembrane helix</keyword>
<dbReference type="AlphaFoldDB" id="A0A0K1YBK0"/>
<feature type="region of interest" description="Disordered" evidence="1">
    <location>
        <begin position="486"/>
        <end position="516"/>
    </location>
</feature>
<evidence type="ECO:0000256" key="2">
    <source>
        <dbReference type="SAM" id="Phobius"/>
    </source>
</evidence>
<dbReference type="EMBL" id="KT322177">
    <property type="protein sequence ID" value="AKY04298.1"/>
    <property type="molecule type" value="Genomic_DNA"/>
</dbReference>
<accession>A0A0K1YBK0</accession>
<keyword evidence="2" id="KW-0472">Membrane</keyword>
<feature type="compositionally biased region" description="Polar residues" evidence="1">
    <location>
        <begin position="538"/>
        <end position="550"/>
    </location>
</feature>
<organism evidence="3">
    <name type="scientific">uncultured haloarchaeon</name>
    <dbReference type="NCBI Taxonomy" id="160804"/>
    <lineage>
        <taxon>Archaea</taxon>
        <taxon>Methanobacteriati</taxon>
        <taxon>Methanobacteriota</taxon>
        <taxon>Stenosarchaea group</taxon>
        <taxon>Halobacteria</taxon>
        <taxon>Halobacteriales</taxon>
        <taxon>Halobacteriaceae</taxon>
        <taxon>environmental samples</taxon>
    </lineage>
</organism>
<dbReference type="Gene3D" id="2.60.40.10">
    <property type="entry name" value="Immunoglobulins"/>
    <property type="match status" value="2"/>
</dbReference>
<feature type="region of interest" description="Disordered" evidence="1">
    <location>
        <begin position="136"/>
        <end position="201"/>
    </location>
</feature>
<evidence type="ECO:0000313" key="3">
    <source>
        <dbReference type="EMBL" id="AKY04298.1"/>
    </source>
</evidence>
<evidence type="ECO:0000256" key="1">
    <source>
        <dbReference type="SAM" id="MobiDB-lite"/>
    </source>
</evidence>
<feature type="transmembrane region" description="Helical" evidence="2">
    <location>
        <begin position="597"/>
        <end position="616"/>
    </location>
</feature>